<comment type="caution">
    <text evidence="1">The sequence shown here is derived from an EMBL/GenBank/DDBJ whole genome shotgun (WGS) entry which is preliminary data.</text>
</comment>
<name>A0ACB9TGF3_HOLOL</name>
<proteinExistence type="predicted"/>
<dbReference type="Proteomes" id="UP001056778">
    <property type="component" value="Chromosome 3"/>
</dbReference>
<evidence type="ECO:0000313" key="1">
    <source>
        <dbReference type="EMBL" id="KAI4465827.1"/>
    </source>
</evidence>
<dbReference type="EMBL" id="CM043017">
    <property type="protein sequence ID" value="KAI4465827.1"/>
    <property type="molecule type" value="Genomic_DNA"/>
</dbReference>
<keyword evidence="2" id="KW-1185">Reference proteome</keyword>
<organism evidence="1 2">
    <name type="scientific">Holotrichia oblita</name>
    <name type="common">Chafer beetle</name>
    <dbReference type="NCBI Taxonomy" id="644536"/>
    <lineage>
        <taxon>Eukaryota</taxon>
        <taxon>Metazoa</taxon>
        <taxon>Ecdysozoa</taxon>
        <taxon>Arthropoda</taxon>
        <taxon>Hexapoda</taxon>
        <taxon>Insecta</taxon>
        <taxon>Pterygota</taxon>
        <taxon>Neoptera</taxon>
        <taxon>Endopterygota</taxon>
        <taxon>Coleoptera</taxon>
        <taxon>Polyphaga</taxon>
        <taxon>Scarabaeiformia</taxon>
        <taxon>Scarabaeidae</taxon>
        <taxon>Melolonthinae</taxon>
        <taxon>Holotrichia</taxon>
    </lineage>
</organism>
<reference evidence="1" key="1">
    <citation type="submission" date="2022-04" db="EMBL/GenBank/DDBJ databases">
        <title>Chromosome-scale genome assembly of Holotrichia oblita Faldermann.</title>
        <authorList>
            <person name="Rongchong L."/>
        </authorList>
    </citation>
    <scope>NUCLEOTIDE SEQUENCE</scope>
    <source>
        <strain evidence="1">81SQS9</strain>
    </source>
</reference>
<accession>A0ACB9TGF3</accession>
<evidence type="ECO:0000313" key="2">
    <source>
        <dbReference type="Proteomes" id="UP001056778"/>
    </source>
</evidence>
<protein>
    <submittedName>
        <fullName evidence="1">Madf domain transcription factor</fullName>
    </submittedName>
</protein>
<sequence>MENITEKLIEYVKKYNILYDLCHPDYKNNRAKNKIWDEIGDVMKINGNNQNFEFSGDEVKKKWKNVRDSYAKYLRSQRTQTGQAAKCSSSYRTWPWAQQMQFFKSFLQFAQTTSNVSILNTSNNTSVTYSEEETEIEEPQNAQLPENPHASQNKELNTELPNTQDDNRNIVLNKRKKKNKHSPVSGVDKVISYLDSANKSRQTKDELDLIFLGYAATVRKLNRERQVTIKYKIAKLLMEEELQQLNETLINSRSSTSLLSSSVDYGSNTTPTNVVVITVFLLGKLKDTGTAEFIAFFDMLFDTLHGDLSEFTLKLNRKPLSALSSHKKIWQKFLIILPTMKVLTIPGELVPGYGCMGKNAETNLVDETEFYEVINTFPKSEVSIDVDKAKKNLLQRINELEMESEKISEDLEENEDNFKNIQLKYYEDSGCEADDFENKTDTEFYVSIDDLNNITADNKFDEIRYEENQESVAGSATNKPINLGEYSKKLYFVLKDSECTDVTSFHDYACTKSSESGNVNIYISDNNEFVDEETILMQDYEECAEFVIRHFGVYLDYSEYFIDETCMYKRTNCIKIVLEEEATQYNGEEYFFTEDDYIDESQIAYSDETIIIGEPLDRYADLRIQPSMVDDKIVTVTLPLKTSAEKGTSTDDLPNDQSQSVNVVSDDYFSHKYFNISTVDTVFDILIYISRRLAADNNYIETITDIVDYINKFIISPESKLKVCNDNFKEQTTAIYDVIVRMLTMLALSKTTADEQKNAYTKAVSIQLQLHTLASKYEKVQEQQNKKEAIYSVPSFFNNHNEKACTKDDEARTKEYDIHINFSKVHKDTERLHSKIEKESKQAKDDSPMEIDSEDEKEVSSKAEVNDDDDNDFEPYVFDAWQISINGAKKLFELLQKKRFTSIDMNSLNIDHLRQIIYNFRADHGINIENNHHIKITFIDPDVVTDVFETDDAIILD</sequence>
<gene>
    <name evidence="1" type="ORF">MML48_3g00003401</name>
</gene>